<feature type="region of interest" description="Disordered" evidence="1">
    <location>
        <begin position="200"/>
        <end position="228"/>
    </location>
</feature>
<dbReference type="AlphaFoldDB" id="A0A8H5GKS1"/>
<comment type="caution">
    <text evidence="3">The sequence shown here is derived from an EMBL/GenBank/DDBJ whole genome shotgun (WGS) entry which is preliminary data.</text>
</comment>
<keyword evidence="2" id="KW-1133">Transmembrane helix</keyword>
<dbReference type="PANTHER" id="PTHR40465:SF1">
    <property type="entry name" value="DUF6534 DOMAIN-CONTAINING PROTEIN"/>
    <property type="match status" value="1"/>
</dbReference>
<accession>A0A8H5GKS1</accession>
<feature type="transmembrane region" description="Helical" evidence="2">
    <location>
        <begin position="87"/>
        <end position="109"/>
    </location>
</feature>
<name>A0A8H5GKS1_9AGAR</name>
<evidence type="ECO:0000256" key="1">
    <source>
        <dbReference type="SAM" id="MobiDB-lite"/>
    </source>
</evidence>
<keyword evidence="2" id="KW-0812">Transmembrane</keyword>
<gene>
    <name evidence="3" type="ORF">D9757_011935</name>
</gene>
<feature type="transmembrane region" description="Helical" evidence="2">
    <location>
        <begin position="12"/>
        <end position="31"/>
    </location>
</feature>
<dbReference type="PANTHER" id="PTHR40465">
    <property type="entry name" value="CHROMOSOME 1, WHOLE GENOME SHOTGUN SEQUENCE"/>
    <property type="match status" value="1"/>
</dbReference>
<dbReference type="EMBL" id="JAACJN010000148">
    <property type="protein sequence ID" value="KAF5366871.1"/>
    <property type="molecule type" value="Genomic_DNA"/>
</dbReference>
<evidence type="ECO:0000313" key="3">
    <source>
        <dbReference type="EMBL" id="KAF5366871.1"/>
    </source>
</evidence>
<keyword evidence="4" id="KW-1185">Reference proteome</keyword>
<protein>
    <submittedName>
        <fullName evidence="3">Uncharacterized protein</fullName>
    </submittedName>
</protein>
<proteinExistence type="predicted"/>
<evidence type="ECO:0000256" key="2">
    <source>
        <dbReference type="SAM" id="Phobius"/>
    </source>
</evidence>
<evidence type="ECO:0000313" key="4">
    <source>
        <dbReference type="Proteomes" id="UP000518752"/>
    </source>
</evidence>
<feature type="transmembrane region" description="Helical" evidence="2">
    <location>
        <begin position="58"/>
        <end position="75"/>
    </location>
</feature>
<organism evidence="3 4">
    <name type="scientific">Collybiopsis confluens</name>
    <dbReference type="NCBI Taxonomy" id="2823264"/>
    <lineage>
        <taxon>Eukaryota</taxon>
        <taxon>Fungi</taxon>
        <taxon>Dikarya</taxon>
        <taxon>Basidiomycota</taxon>
        <taxon>Agaricomycotina</taxon>
        <taxon>Agaricomycetes</taxon>
        <taxon>Agaricomycetidae</taxon>
        <taxon>Agaricales</taxon>
        <taxon>Marasmiineae</taxon>
        <taxon>Omphalotaceae</taxon>
        <taxon>Collybiopsis</taxon>
    </lineage>
</organism>
<keyword evidence="2" id="KW-0472">Membrane</keyword>
<reference evidence="3 4" key="1">
    <citation type="journal article" date="2020" name="ISME J.">
        <title>Uncovering the hidden diversity of litter-decomposition mechanisms in mushroom-forming fungi.</title>
        <authorList>
            <person name="Floudas D."/>
            <person name="Bentzer J."/>
            <person name="Ahren D."/>
            <person name="Johansson T."/>
            <person name="Persson P."/>
            <person name="Tunlid A."/>
        </authorList>
    </citation>
    <scope>NUCLEOTIDE SEQUENCE [LARGE SCALE GENOMIC DNA]</scope>
    <source>
        <strain evidence="3 4">CBS 406.79</strain>
    </source>
</reference>
<sequence length="228" mass="25223">MLYHENFPKDPIRIKLLVIFLLALLTTRSVIDIYDVLTTFGTLFLDAAAIDKANRKGIIFPLFTAITSFSVQVFYAHRMILFSKSNYIKAIASIVVLLAFFGAITPIIAGVKSPLAANLFNDSLKYQQLKRTARKSSDPGLRLKKVERLTSKIIRQLVETGFVTAAFAIADLSHLSESTGDLKDATLSWNVVPGRLDGSTISHSTNEDIDDIAQPTDMKELNQPFSSV</sequence>
<dbReference type="OrthoDB" id="2536347at2759"/>
<dbReference type="Proteomes" id="UP000518752">
    <property type="component" value="Unassembled WGS sequence"/>
</dbReference>